<feature type="transmembrane region" description="Helical" evidence="2">
    <location>
        <begin position="50"/>
        <end position="70"/>
    </location>
</feature>
<dbReference type="Proteomes" id="UP000660680">
    <property type="component" value="Unassembled WGS sequence"/>
</dbReference>
<keyword evidence="2" id="KW-0812">Transmembrane</keyword>
<organism evidence="3 4">
    <name type="scientific">Actinokineospora fastidiosa</name>
    <dbReference type="NCBI Taxonomy" id="1816"/>
    <lineage>
        <taxon>Bacteria</taxon>
        <taxon>Bacillati</taxon>
        <taxon>Actinomycetota</taxon>
        <taxon>Actinomycetes</taxon>
        <taxon>Pseudonocardiales</taxon>
        <taxon>Pseudonocardiaceae</taxon>
        <taxon>Actinokineospora</taxon>
    </lineage>
</organism>
<feature type="compositionally biased region" description="Low complexity" evidence="1">
    <location>
        <begin position="523"/>
        <end position="549"/>
    </location>
</feature>
<proteinExistence type="predicted"/>
<comment type="caution">
    <text evidence="3">The sequence shown here is derived from an EMBL/GenBank/DDBJ whole genome shotgun (WGS) entry which is preliminary data.</text>
</comment>
<gene>
    <name evidence="3" type="ORF">GCM10010171_57040</name>
</gene>
<reference evidence="3" key="1">
    <citation type="journal article" date="2014" name="Int. J. Syst. Evol. Microbiol.">
        <title>Complete genome sequence of Corynebacterium casei LMG S-19264T (=DSM 44701T), isolated from a smear-ripened cheese.</title>
        <authorList>
            <consortium name="US DOE Joint Genome Institute (JGI-PGF)"/>
            <person name="Walter F."/>
            <person name="Albersmeier A."/>
            <person name="Kalinowski J."/>
            <person name="Ruckert C."/>
        </authorList>
    </citation>
    <scope>NUCLEOTIDE SEQUENCE</scope>
    <source>
        <strain evidence="3">JCM 3276</strain>
    </source>
</reference>
<name>A0A918LJ65_9PSEU</name>
<feature type="region of interest" description="Disordered" evidence="1">
    <location>
        <begin position="489"/>
        <end position="560"/>
    </location>
</feature>
<sequence length="617" mass="67487">MPQERWGWEYVEPASEPPSASVAPRPVWQELPPPDVARWASRLAAARSKLPTRLVTIAVAASLLFVADALRGNSAYLPSGFLVLGVAVLVLGLCLSLLSVWRPSRRIKATMRKARRHRQGRMVAFQIEDQRWQSHVRALEEKERRERESMRRWYPLRLQSGANRVDIFGGTPDGWASLITTLGASLVSSGQAVLVVDFTEEHVADGLVEFALQQGVQAHHVNFPVDIAPSALLAGLRSDEVVDLVADGVRAPNGEGMDHRSIDSAVVRTVVEQMDQAPTFRRLVEGLGILRRTYASNTEGGSLSSVEVRRLIDHVDVVGHTEQEKNTLQFLTETLGLLAMEDTSSASRHMCGPLWPPTDMTVVTTSARHHGRKELLDRLVFHRLVHDMRSSSAGTARNVVVVAGADQLGGVGLERLAKQARRAGVRLILLLEHLREDIERLLGSSDSATIVMRLGNAKEAARAAEYIGRGHKFVLSQLTKQVGRTFSTGTAESIGTQDGASDSESTNDSTSRSRNLTGNWRLTGRSHSTTSGTSTSTTTSRSRTWQSTGNQSTADTTNHGTTEARVYEFTVEPTQIQGLPVTAYILIETSDHGRRVVMGDCNPGISLLPNVAPTPRR</sequence>
<reference evidence="3" key="2">
    <citation type="submission" date="2020-09" db="EMBL/GenBank/DDBJ databases">
        <authorList>
            <person name="Sun Q."/>
            <person name="Ohkuma M."/>
        </authorList>
    </citation>
    <scope>NUCLEOTIDE SEQUENCE</scope>
    <source>
        <strain evidence="3">JCM 3276</strain>
    </source>
</reference>
<keyword evidence="4" id="KW-1185">Reference proteome</keyword>
<dbReference type="AlphaFoldDB" id="A0A918LJ65"/>
<accession>A0A918LJ65</accession>
<evidence type="ECO:0000313" key="3">
    <source>
        <dbReference type="EMBL" id="GGS54486.1"/>
    </source>
</evidence>
<evidence type="ECO:0000256" key="1">
    <source>
        <dbReference type="SAM" id="MobiDB-lite"/>
    </source>
</evidence>
<keyword evidence="2" id="KW-0472">Membrane</keyword>
<keyword evidence="2" id="KW-1133">Transmembrane helix</keyword>
<feature type="transmembrane region" description="Helical" evidence="2">
    <location>
        <begin position="76"/>
        <end position="101"/>
    </location>
</feature>
<protein>
    <submittedName>
        <fullName evidence="3">Uncharacterized protein</fullName>
    </submittedName>
</protein>
<evidence type="ECO:0000313" key="4">
    <source>
        <dbReference type="Proteomes" id="UP000660680"/>
    </source>
</evidence>
<feature type="compositionally biased region" description="Polar residues" evidence="1">
    <location>
        <begin position="550"/>
        <end position="560"/>
    </location>
</feature>
<feature type="compositionally biased region" description="Polar residues" evidence="1">
    <location>
        <begin position="489"/>
        <end position="520"/>
    </location>
</feature>
<dbReference type="EMBL" id="BMRB01000007">
    <property type="protein sequence ID" value="GGS54486.1"/>
    <property type="molecule type" value="Genomic_DNA"/>
</dbReference>
<evidence type="ECO:0000256" key="2">
    <source>
        <dbReference type="SAM" id="Phobius"/>
    </source>
</evidence>